<dbReference type="Gene3D" id="3.40.50.150">
    <property type="entry name" value="Vaccinia Virus protein VP39"/>
    <property type="match status" value="1"/>
</dbReference>
<gene>
    <name evidence="1" type="ORF">POBO1169_LOCUS9692</name>
</gene>
<dbReference type="Pfam" id="PF10294">
    <property type="entry name" value="Methyltransf_16"/>
    <property type="match status" value="1"/>
</dbReference>
<accession>A0A7S0R7E1</accession>
<reference evidence="1" key="1">
    <citation type="submission" date="2021-01" db="EMBL/GenBank/DDBJ databases">
        <authorList>
            <person name="Corre E."/>
            <person name="Pelletier E."/>
            <person name="Niang G."/>
            <person name="Scheremetjew M."/>
            <person name="Finn R."/>
            <person name="Kale V."/>
            <person name="Holt S."/>
            <person name="Cochrane G."/>
            <person name="Meng A."/>
            <person name="Brown T."/>
            <person name="Cohen L."/>
        </authorList>
    </citation>
    <scope>NUCLEOTIDE SEQUENCE</scope>
    <source>
        <strain evidence="1">CCMP722</strain>
    </source>
</reference>
<dbReference type="AlphaFoldDB" id="A0A7S0R7E1"/>
<sequence length="229" mass="25233">MALVIYRESGAAADQKLPTRSFHLPQGVSVVLRQDKQDEGGKGSNLENVGLVVWQGAFVLIEYLLRTFPPEHWKDKRIIELGAGTGLAGIALAKLGAQVALTDMEHVLPILRENVATNLDVKEHRFSVSALLWGDTTAMQALGECEVVLGAELVYQEEHFAALLATLRALLASPAAVAYFSFCLRGRGEARFEAMLHEEGFAVERVPCEQLHHEYQGGNYVVLHIRRGF</sequence>
<evidence type="ECO:0000313" key="1">
    <source>
        <dbReference type="EMBL" id="CAD8668782.1"/>
    </source>
</evidence>
<dbReference type="InterPro" id="IPR029063">
    <property type="entry name" value="SAM-dependent_MTases_sf"/>
</dbReference>
<dbReference type="PANTHER" id="PTHR14614">
    <property type="entry name" value="HEPATOCELLULAR CARCINOMA-ASSOCIATED ANTIGEN"/>
    <property type="match status" value="1"/>
</dbReference>
<dbReference type="PANTHER" id="PTHR14614:SF132">
    <property type="entry name" value="PROTEIN-LYSINE METHYLTRANSFERASE C42C1.13"/>
    <property type="match status" value="1"/>
</dbReference>
<organism evidence="1">
    <name type="scientific">Pyramimonas obovata</name>
    <dbReference type="NCBI Taxonomy" id="1411642"/>
    <lineage>
        <taxon>Eukaryota</taxon>
        <taxon>Viridiplantae</taxon>
        <taxon>Chlorophyta</taxon>
        <taxon>Pyramimonadophyceae</taxon>
        <taxon>Pyramimonadales</taxon>
        <taxon>Pyramimonadaceae</taxon>
        <taxon>Pyramimonas</taxon>
        <taxon>Pyramimonas incertae sedis</taxon>
    </lineage>
</organism>
<dbReference type="EMBL" id="HBFA01018959">
    <property type="protein sequence ID" value="CAD8668782.1"/>
    <property type="molecule type" value="Transcribed_RNA"/>
</dbReference>
<protein>
    <recommendedName>
        <fullName evidence="2">Calmodulin-lysine N-methyltransferase</fullName>
    </recommendedName>
</protein>
<proteinExistence type="predicted"/>
<evidence type="ECO:0008006" key="2">
    <source>
        <dbReference type="Google" id="ProtNLM"/>
    </source>
</evidence>
<name>A0A7S0R7E1_9CHLO</name>
<dbReference type="InterPro" id="IPR019410">
    <property type="entry name" value="Methyltransf_16"/>
</dbReference>
<dbReference type="SUPFAM" id="SSF53335">
    <property type="entry name" value="S-adenosyl-L-methionine-dependent methyltransferases"/>
    <property type="match status" value="1"/>
</dbReference>